<dbReference type="InterPro" id="IPR038765">
    <property type="entry name" value="Papain-like_cys_pep_sf"/>
</dbReference>
<dbReference type="InterPro" id="IPR001394">
    <property type="entry name" value="Peptidase_C19_UCH"/>
</dbReference>
<dbReference type="Proteomes" id="UP000001058">
    <property type="component" value="Unassembled WGS sequence"/>
</dbReference>
<dbReference type="GeneID" id="9621429"/>
<dbReference type="STRING" id="3068.D8TIM3"/>
<dbReference type="GO" id="GO:0004843">
    <property type="term" value="F:cysteine-type deubiquitinase activity"/>
    <property type="evidence" value="ECO:0007669"/>
    <property type="project" value="UniProtKB-EC"/>
</dbReference>
<dbReference type="PANTHER" id="PTHR21646">
    <property type="entry name" value="UBIQUITIN CARBOXYL-TERMINAL HYDROLASE"/>
    <property type="match status" value="1"/>
</dbReference>
<dbReference type="AlphaFoldDB" id="D8TIM3"/>
<evidence type="ECO:0000256" key="2">
    <source>
        <dbReference type="ARBA" id="ARBA00009085"/>
    </source>
</evidence>
<gene>
    <name evidence="9" type="ORF">VOLCADRAFT_44477</name>
</gene>
<dbReference type="PROSITE" id="PS00972">
    <property type="entry name" value="USP_1"/>
    <property type="match status" value="1"/>
</dbReference>
<proteinExistence type="inferred from homology"/>
<dbReference type="EMBL" id="GL378323">
    <property type="protein sequence ID" value="EFJ53269.1"/>
    <property type="molecule type" value="Genomic_DNA"/>
</dbReference>
<keyword evidence="4" id="KW-0645">Protease</keyword>
<dbReference type="EC" id="3.4.19.12" evidence="3"/>
<feature type="non-terminal residue" evidence="9">
    <location>
        <position position="1"/>
    </location>
</feature>
<evidence type="ECO:0000259" key="8">
    <source>
        <dbReference type="PROSITE" id="PS50235"/>
    </source>
</evidence>
<protein>
    <recommendedName>
        <fullName evidence="3">ubiquitinyl hydrolase 1</fullName>
        <ecNumber evidence="3">3.4.19.12</ecNumber>
    </recommendedName>
</protein>
<dbReference type="PROSITE" id="PS50235">
    <property type="entry name" value="USP_3"/>
    <property type="match status" value="1"/>
</dbReference>
<organism evidence="10">
    <name type="scientific">Volvox carteri f. nagariensis</name>
    <dbReference type="NCBI Taxonomy" id="3068"/>
    <lineage>
        <taxon>Eukaryota</taxon>
        <taxon>Viridiplantae</taxon>
        <taxon>Chlorophyta</taxon>
        <taxon>core chlorophytes</taxon>
        <taxon>Chlorophyceae</taxon>
        <taxon>CS clade</taxon>
        <taxon>Chlamydomonadales</taxon>
        <taxon>Volvocaceae</taxon>
        <taxon>Volvox</taxon>
    </lineage>
</organism>
<dbReference type="Gene3D" id="3.90.70.10">
    <property type="entry name" value="Cysteine proteinases"/>
    <property type="match status" value="1"/>
</dbReference>
<dbReference type="InterPro" id="IPR028889">
    <property type="entry name" value="USP"/>
</dbReference>
<comment type="catalytic activity">
    <reaction evidence="1">
        <text>Thiol-dependent hydrolysis of ester, thioester, amide, peptide and isopeptide bonds formed by the C-terminal Gly of ubiquitin (a 76-residue protein attached to proteins as an intracellular targeting signal).</text>
        <dbReference type="EC" id="3.4.19.12"/>
    </reaction>
</comment>
<dbReference type="InterPro" id="IPR050185">
    <property type="entry name" value="Ub_carboxyl-term_hydrolase"/>
</dbReference>
<evidence type="ECO:0000256" key="5">
    <source>
        <dbReference type="ARBA" id="ARBA00022786"/>
    </source>
</evidence>
<keyword evidence="7" id="KW-0788">Thiol protease</keyword>
<dbReference type="PROSITE" id="PS00973">
    <property type="entry name" value="USP_2"/>
    <property type="match status" value="1"/>
</dbReference>
<feature type="non-terminal residue" evidence="9">
    <location>
        <position position="359"/>
    </location>
</feature>
<dbReference type="RefSeq" id="XP_002946274.1">
    <property type="nucleotide sequence ID" value="XM_002946228.1"/>
</dbReference>
<feature type="domain" description="USP" evidence="8">
    <location>
        <begin position="1"/>
        <end position="359"/>
    </location>
</feature>
<dbReference type="eggNOG" id="KOG1868">
    <property type="taxonomic scope" value="Eukaryota"/>
</dbReference>
<comment type="similarity">
    <text evidence="2">Belongs to the peptidase C19 family.</text>
</comment>
<dbReference type="OrthoDB" id="292964at2759"/>
<dbReference type="InParanoid" id="D8TIM3"/>
<evidence type="ECO:0000256" key="4">
    <source>
        <dbReference type="ARBA" id="ARBA00022670"/>
    </source>
</evidence>
<sequence length="359" mass="39255">GLQNLGNTCFMNSILQSLNAVPELVQQFLNPPERHWSSKAVVAPAYSGLVRDMITGSYGGCVNPSAFLRKISKHDTRWGDGRQQDSQEFLNSLLEALQAECNRITAKPTYRELQGKGSEAAQAAEAYEYARSWNDSVVDDIFGGLTQSTIQCHACQRLSHTFEPFLGLAVPIPPAAAASSGSGGDMDAGRGGAGVSVADCLRAFVECEELQGDDSYKCEACKQRQPHSKRMQIFRPPRVLVLTLKRFAQRPAAPGFFSRFRSPAKNNTPVRLEPEPLDLTPYCNPLGLRGLCVRGRGPVAPLYQLVAVSHHSGSLEGGHYTAQARSCLDGQWYNFNDSCVRREPSRPSGSSSSAYVMFY</sequence>
<reference evidence="9 10" key="1">
    <citation type="journal article" date="2010" name="Science">
        <title>Genomic analysis of organismal complexity in the multicellular green alga Volvox carteri.</title>
        <authorList>
            <person name="Prochnik S.E."/>
            <person name="Umen J."/>
            <person name="Nedelcu A.M."/>
            <person name="Hallmann A."/>
            <person name="Miller S.M."/>
            <person name="Nishii I."/>
            <person name="Ferris P."/>
            <person name="Kuo A."/>
            <person name="Mitros T."/>
            <person name="Fritz-Laylin L.K."/>
            <person name="Hellsten U."/>
            <person name="Chapman J."/>
            <person name="Simakov O."/>
            <person name="Rensing S.A."/>
            <person name="Terry A."/>
            <person name="Pangilinan J."/>
            <person name="Kapitonov V."/>
            <person name="Jurka J."/>
            <person name="Salamov A."/>
            <person name="Shapiro H."/>
            <person name="Schmutz J."/>
            <person name="Grimwood J."/>
            <person name="Lindquist E."/>
            <person name="Lucas S."/>
            <person name="Grigoriev I.V."/>
            <person name="Schmitt R."/>
            <person name="Kirk D."/>
            <person name="Rokhsar D.S."/>
        </authorList>
    </citation>
    <scope>NUCLEOTIDE SEQUENCE [LARGE SCALE GENOMIC DNA]</scope>
    <source>
        <strain evidence="10">f. Nagariensis / Eve</strain>
    </source>
</reference>
<dbReference type="PANTHER" id="PTHR21646:SF24">
    <property type="entry name" value="UBIQUITIN CARBOXYL-TERMINAL HYDROLASE"/>
    <property type="match status" value="1"/>
</dbReference>
<evidence type="ECO:0000256" key="7">
    <source>
        <dbReference type="ARBA" id="ARBA00022807"/>
    </source>
</evidence>
<evidence type="ECO:0000256" key="1">
    <source>
        <dbReference type="ARBA" id="ARBA00000707"/>
    </source>
</evidence>
<dbReference type="GO" id="GO:0006508">
    <property type="term" value="P:proteolysis"/>
    <property type="evidence" value="ECO:0007669"/>
    <property type="project" value="UniProtKB-KW"/>
</dbReference>
<keyword evidence="6" id="KW-0378">Hydrolase</keyword>
<evidence type="ECO:0000256" key="6">
    <source>
        <dbReference type="ARBA" id="ARBA00022801"/>
    </source>
</evidence>
<dbReference type="SUPFAM" id="SSF54001">
    <property type="entry name" value="Cysteine proteinases"/>
    <property type="match status" value="1"/>
</dbReference>
<dbReference type="Pfam" id="PF00443">
    <property type="entry name" value="UCH"/>
    <property type="match status" value="1"/>
</dbReference>
<keyword evidence="5" id="KW-0833">Ubl conjugation pathway</keyword>
<name>D8TIM3_VOLCA</name>
<accession>D8TIM3</accession>
<evidence type="ECO:0000313" key="10">
    <source>
        <dbReference type="Proteomes" id="UP000001058"/>
    </source>
</evidence>
<evidence type="ECO:0000313" key="9">
    <source>
        <dbReference type="EMBL" id="EFJ53269.1"/>
    </source>
</evidence>
<dbReference type="InterPro" id="IPR018200">
    <property type="entry name" value="USP_CS"/>
</dbReference>
<keyword evidence="10" id="KW-1185">Reference proteome</keyword>
<evidence type="ECO:0000256" key="3">
    <source>
        <dbReference type="ARBA" id="ARBA00012759"/>
    </source>
</evidence>
<dbReference type="GO" id="GO:0016579">
    <property type="term" value="P:protein deubiquitination"/>
    <property type="evidence" value="ECO:0007669"/>
    <property type="project" value="InterPro"/>
</dbReference>
<dbReference type="KEGG" id="vcn:VOLCADRAFT_44477"/>